<evidence type="ECO:0000313" key="1">
    <source>
        <dbReference type="EMBL" id="KAJ7688714.1"/>
    </source>
</evidence>
<dbReference type="Proteomes" id="UP001221757">
    <property type="component" value="Unassembled WGS sequence"/>
</dbReference>
<accession>A0AAD7DDG4</accession>
<dbReference type="EMBL" id="JARKIE010000077">
    <property type="protein sequence ID" value="KAJ7688714.1"/>
    <property type="molecule type" value="Genomic_DNA"/>
</dbReference>
<gene>
    <name evidence="1" type="ORF">B0H17DRAFT_1202792</name>
</gene>
<protein>
    <submittedName>
        <fullName evidence="1">Uncharacterized protein</fullName>
    </submittedName>
</protein>
<comment type="caution">
    <text evidence="1">The sequence shown here is derived from an EMBL/GenBank/DDBJ whole genome shotgun (WGS) entry which is preliminary data.</text>
</comment>
<keyword evidence="2" id="KW-1185">Reference proteome</keyword>
<dbReference type="AlphaFoldDB" id="A0AAD7DDG4"/>
<proteinExistence type="predicted"/>
<sequence>MKAMAFKYSLDDYEERFGKFVPDAKNAEWHARKDARFNELTERRQDVVYFSHISHKSELRQYFEDVRQFEAEFGFQFEVDDGMRRILLNKEKILAGYTALMDRVDGDRGVACDIAADAYRFAVKNPFPAADERRVDFDTTLRLIYARCCLDGASPRKAMLNAKLFIFDLPNTHPERHDEHITYYCQCRVWEADAKEMVADTRAEAVAGKRPPRTIPPATFYGF</sequence>
<evidence type="ECO:0000313" key="2">
    <source>
        <dbReference type="Proteomes" id="UP001221757"/>
    </source>
</evidence>
<name>A0AAD7DDG4_MYCRO</name>
<organism evidence="1 2">
    <name type="scientific">Mycena rosella</name>
    <name type="common">Pink bonnet</name>
    <name type="synonym">Agaricus rosellus</name>
    <dbReference type="NCBI Taxonomy" id="1033263"/>
    <lineage>
        <taxon>Eukaryota</taxon>
        <taxon>Fungi</taxon>
        <taxon>Dikarya</taxon>
        <taxon>Basidiomycota</taxon>
        <taxon>Agaricomycotina</taxon>
        <taxon>Agaricomycetes</taxon>
        <taxon>Agaricomycetidae</taxon>
        <taxon>Agaricales</taxon>
        <taxon>Marasmiineae</taxon>
        <taxon>Mycenaceae</taxon>
        <taxon>Mycena</taxon>
    </lineage>
</organism>
<reference evidence="1" key="1">
    <citation type="submission" date="2023-03" db="EMBL/GenBank/DDBJ databases">
        <title>Massive genome expansion in bonnet fungi (Mycena s.s.) driven by repeated elements and novel gene families across ecological guilds.</title>
        <authorList>
            <consortium name="Lawrence Berkeley National Laboratory"/>
            <person name="Harder C.B."/>
            <person name="Miyauchi S."/>
            <person name="Viragh M."/>
            <person name="Kuo A."/>
            <person name="Thoen E."/>
            <person name="Andreopoulos B."/>
            <person name="Lu D."/>
            <person name="Skrede I."/>
            <person name="Drula E."/>
            <person name="Henrissat B."/>
            <person name="Morin E."/>
            <person name="Kohler A."/>
            <person name="Barry K."/>
            <person name="LaButti K."/>
            <person name="Morin E."/>
            <person name="Salamov A."/>
            <person name="Lipzen A."/>
            <person name="Mereny Z."/>
            <person name="Hegedus B."/>
            <person name="Baldrian P."/>
            <person name="Stursova M."/>
            <person name="Weitz H."/>
            <person name="Taylor A."/>
            <person name="Grigoriev I.V."/>
            <person name="Nagy L.G."/>
            <person name="Martin F."/>
            <person name="Kauserud H."/>
        </authorList>
    </citation>
    <scope>NUCLEOTIDE SEQUENCE</scope>
    <source>
        <strain evidence="1">CBHHK067</strain>
    </source>
</reference>